<dbReference type="EMBL" id="LT629695">
    <property type="protein sequence ID" value="SDH75777.1"/>
    <property type="molecule type" value="Genomic_DNA"/>
</dbReference>
<dbReference type="Gene3D" id="3.30.530.20">
    <property type="match status" value="1"/>
</dbReference>
<dbReference type="InterPro" id="IPR013538">
    <property type="entry name" value="ASHA1/2-like_C"/>
</dbReference>
<dbReference type="OrthoDB" id="268331at2"/>
<evidence type="ECO:0000259" key="3">
    <source>
        <dbReference type="Pfam" id="PF08327"/>
    </source>
</evidence>
<keyword evidence="5" id="KW-1185">Reference proteome</keyword>
<feature type="region of interest" description="Disordered" evidence="2">
    <location>
        <begin position="1"/>
        <end position="29"/>
    </location>
</feature>
<sequence length="158" mass="17611">MDAADADRPTDHDDATTDREDAAPRDHEHLELHVSRSRAFDAYLRDLGSWWLHGRAHRSDLHVEQHAGGAIVEHAAGSDERVWGEVHEIEPGRSVRHSYRHAGEHPAIVTAEFHDGDHGGATIDLHHEPWEGDDDDRAALQAAWTEALRRLEAIASAV</sequence>
<evidence type="ECO:0000256" key="1">
    <source>
        <dbReference type="ARBA" id="ARBA00006817"/>
    </source>
</evidence>
<dbReference type="RefSeq" id="WP_092505106.1">
    <property type="nucleotide sequence ID" value="NZ_LT629695.1"/>
</dbReference>
<gene>
    <name evidence="4" type="ORF">SAMN04489720_2278</name>
</gene>
<dbReference type="AlphaFoldDB" id="A0A1G8F128"/>
<dbReference type="InterPro" id="IPR023393">
    <property type="entry name" value="START-like_dom_sf"/>
</dbReference>
<dbReference type="SUPFAM" id="SSF55961">
    <property type="entry name" value="Bet v1-like"/>
    <property type="match status" value="1"/>
</dbReference>
<feature type="domain" description="Activator of Hsp90 ATPase homologue 1/2-like C-terminal" evidence="3">
    <location>
        <begin position="34"/>
        <end position="154"/>
    </location>
</feature>
<accession>A0A1G8F128</accession>
<protein>
    <submittedName>
        <fullName evidence="4">Uncharacterized conserved protein YndB, AHSA1/START domain</fullName>
    </submittedName>
</protein>
<proteinExistence type="inferred from homology"/>
<dbReference type="Proteomes" id="UP000198822">
    <property type="component" value="Chromosome I"/>
</dbReference>
<reference evidence="5" key="1">
    <citation type="submission" date="2016-10" db="EMBL/GenBank/DDBJ databases">
        <authorList>
            <person name="Varghese N."/>
            <person name="Submissions S."/>
        </authorList>
    </citation>
    <scope>NUCLEOTIDE SEQUENCE [LARGE SCALE GENOMIC DNA]</scope>
    <source>
        <strain evidence="5">DSM 22002</strain>
    </source>
</reference>
<comment type="similarity">
    <text evidence="1">Belongs to the AHA1 family.</text>
</comment>
<evidence type="ECO:0000256" key="2">
    <source>
        <dbReference type="SAM" id="MobiDB-lite"/>
    </source>
</evidence>
<organism evidence="4 5">
    <name type="scientific">Agrococcus jejuensis</name>
    <dbReference type="NCBI Taxonomy" id="399736"/>
    <lineage>
        <taxon>Bacteria</taxon>
        <taxon>Bacillati</taxon>
        <taxon>Actinomycetota</taxon>
        <taxon>Actinomycetes</taxon>
        <taxon>Micrococcales</taxon>
        <taxon>Microbacteriaceae</taxon>
        <taxon>Agrococcus</taxon>
    </lineage>
</organism>
<dbReference type="Pfam" id="PF08327">
    <property type="entry name" value="AHSA1"/>
    <property type="match status" value="1"/>
</dbReference>
<dbReference type="STRING" id="399736.SAMN04489720_2278"/>
<evidence type="ECO:0000313" key="5">
    <source>
        <dbReference type="Proteomes" id="UP000198822"/>
    </source>
</evidence>
<evidence type="ECO:0000313" key="4">
    <source>
        <dbReference type="EMBL" id="SDH75777.1"/>
    </source>
</evidence>
<name>A0A1G8F128_9MICO</name>